<dbReference type="GO" id="GO:0016787">
    <property type="term" value="F:hydrolase activity"/>
    <property type="evidence" value="ECO:0007669"/>
    <property type="project" value="UniProtKB-KW"/>
</dbReference>
<evidence type="ECO:0000256" key="8">
    <source>
        <dbReference type="ARBA" id="ARBA00023136"/>
    </source>
</evidence>
<dbReference type="GO" id="GO:0016020">
    <property type="term" value="C:membrane"/>
    <property type="evidence" value="ECO:0007669"/>
    <property type="project" value="UniProtKB-SubCell"/>
</dbReference>
<dbReference type="EMBL" id="QUSZ01006756">
    <property type="protein sequence ID" value="RHY04695.1"/>
    <property type="molecule type" value="Genomic_DNA"/>
</dbReference>
<keyword evidence="6" id="KW-0378">Hydrolase</keyword>
<sequence>MKWRAALFVAAAAVWSGVTLWLCSTLYYQYIVHSCGSQAMEGGGTRVVVVSDAHMLGHRKRSTVERLWVDWQAWLSFTTIVSRRRPDLIVFLGDQFDEGTAATNNVVHKEYIARFREIFDPNVAQSLHLLGNHDAAFGPGLTAPLVGRHEREFGPANRVVNVNNVLFLQLNTMALESDVLDQQVHHDAMAYDHPPYLLCPYEVSPCPLIVSSRRFLDSVEEKRRSTGFPPLVLLTHLPLYRPDDLACGAQRAAESGHITYEAPSFKYTERHHVLSKALSERLLATIRPVLVLSGHSHATCAHAHRVHYQPHPVQEYTIPTFSWGMRPDPSFAILTVLDTLPTASKDDPSSVGLHLATCSLPRESHFVAVLVLAAGLHASVAWVIYSHLWPSRPLHSPRND</sequence>
<gene>
    <name evidence="11" type="ORF">DYB36_006963</name>
</gene>
<evidence type="ECO:0000256" key="1">
    <source>
        <dbReference type="ARBA" id="ARBA00001936"/>
    </source>
</evidence>
<keyword evidence="4" id="KW-0812">Transmembrane</keyword>
<evidence type="ECO:0000313" key="11">
    <source>
        <dbReference type="EMBL" id="RHY04695.1"/>
    </source>
</evidence>
<feature type="domain" description="Calcineurin-like phosphoesterase" evidence="10">
    <location>
        <begin position="46"/>
        <end position="298"/>
    </location>
</feature>
<comment type="similarity">
    <text evidence="3">Belongs to the metallophosphoesterase superfamily. MPPE1 family.</text>
</comment>
<dbReference type="PANTHER" id="PTHR13315:SF0">
    <property type="entry name" value="METALLOPHOSPHOESTERASE 1"/>
    <property type="match status" value="1"/>
</dbReference>
<evidence type="ECO:0000256" key="3">
    <source>
        <dbReference type="ARBA" id="ARBA00008895"/>
    </source>
</evidence>
<reference evidence="11 12" key="1">
    <citation type="submission" date="2018-08" db="EMBL/GenBank/DDBJ databases">
        <title>Aphanomyces genome sequencing and annotation.</title>
        <authorList>
            <person name="Minardi D."/>
            <person name="Oidtmann B."/>
            <person name="Van Der Giezen M."/>
            <person name="Studholme D.J."/>
        </authorList>
    </citation>
    <scope>NUCLEOTIDE SEQUENCE [LARGE SCALE GENOMIC DNA]</scope>
    <source>
        <strain evidence="11 12">Kv</strain>
    </source>
</reference>
<keyword evidence="7" id="KW-1133">Transmembrane helix</keyword>
<dbReference type="InterPro" id="IPR004843">
    <property type="entry name" value="Calcineurin-like_PHP"/>
</dbReference>
<evidence type="ECO:0000256" key="5">
    <source>
        <dbReference type="ARBA" id="ARBA00022723"/>
    </source>
</evidence>
<organism evidence="11 12">
    <name type="scientific">Aphanomyces astaci</name>
    <name type="common">Crayfish plague agent</name>
    <dbReference type="NCBI Taxonomy" id="112090"/>
    <lineage>
        <taxon>Eukaryota</taxon>
        <taxon>Sar</taxon>
        <taxon>Stramenopiles</taxon>
        <taxon>Oomycota</taxon>
        <taxon>Saprolegniomycetes</taxon>
        <taxon>Saprolegniales</taxon>
        <taxon>Verrucalvaceae</taxon>
        <taxon>Aphanomyces</taxon>
    </lineage>
</organism>
<dbReference type="SUPFAM" id="SSF56300">
    <property type="entry name" value="Metallo-dependent phosphatases"/>
    <property type="match status" value="1"/>
</dbReference>
<name>A0A397AEL0_APHAT</name>
<dbReference type="GO" id="GO:0006506">
    <property type="term" value="P:GPI anchor biosynthetic process"/>
    <property type="evidence" value="ECO:0007669"/>
    <property type="project" value="InterPro"/>
</dbReference>
<comment type="subcellular location">
    <subcellularLocation>
        <location evidence="2">Membrane</location>
        <topology evidence="2">Multi-pass membrane protein</topology>
    </subcellularLocation>
</comment>
<dbReference type="AlphaFoldDB" id="A0A397AEL0"/>
<dbReference type="GO" id="GO:0046872">
    <property type="term" value="F:metal ion binding"/>
    <property type="evidence" value="ECO:0007669"/>
    <property type="project" value="UniProtKB-KW"/>
</dbReference>
<dbReference type="PANTHER" id="PTHR13315">
    <property type="entry name" value="METALLO PHOSPHOESTERASE RELATED"/>
    <property type="match status" value="1"/>
</dbReference>
<evidence type="ECO:0000256" key="4">
    <source>
        <dbReference type="ARBA" id="ARBA00022692"/>
    </source>
</evidence>
<comment type="caution">
    <text evidence="11">The sequence shown here is derived from an EMBL/GenBank/DDBJ whole genome shotgun (WGS) entry which is preliminary data.</text>
</comment>
<evidence type="ECO:0000256" key="7">
    <source>
        <dbReference type="ARBA" id="ARBA00022989"/>
    </source>
</evidence>
<dbReference type="Gene3D" id="3.60.21.10">
    <property type="match status" value="1"/>
</dbReference>
<keyword evidence="8" id="KW-0472">Membrane</keyword>
<evidence type="ECO:0000259" key="10">
    <source>
        <dbReference type="Pfam" id="PF00149"/>
    </source>
</evidence>
<accession>A0A397AEL0</accession>
<keyword evidence="5" id="KW-0479">Metal-binding</keyword>
<keyword evidence="9" id="KW-0464">Manganese</keyword>
<evidence type="ECO:0000256" key="2">
    <source>
        <dbReference type="ARBA" id="ARBA00004141"/>
    </source>
</evidence>
<comment type="cofactor">
    <cofactor evidence="1">
        <name>Mn(2+)</name>
        <dbReference type="ChEBI" id="CHEBI:29035"/>
    </cofactor>
</comment>
<protein>
    <recommendedName>
        <fullName evidence="10">Calcineurin-like phosphoesterase domain-containing protein</fullName>
    </recommendedName>
</protein>
<dbReference type="Proteomes" id="UP000265427">
    <property type="component" value="Unassembled WGS sequence"/>
</dbReference>
<dbReference type="InterPro" id="IPR029052">
    <property type="entry name" value="Metallo-depent_PP-like"/>
</dbReference>
<evidence type="ECO:0000256" key="9">
    <source>
        <dbReference type="ARBA" id="ARBA00023211"/>
    </source>
</evidence>
<dbReference type="Pfam" id="PF00149">
    <property type="entry name" value="Metallophos"/>
    <property type="match status" value="1"/>
</dbReference>
<proteinExistence type="inferred from homology"/>
<evidence type="ECO:0000256" key="6">
    <source>
        <dbReference type="ARBA" id="ARBA00022801"/>
    </source>
</evidence>
<evidence type="ECO:0000313" key="12">
    <source>
        <dbReference type="Proteomes" id="UP000265427"/>
    </source>
</evidence>
<dbReference type="InterPro" id="IPR033308">
    <property type="entry name" value="PGAP5/Cdc1/Ted1"/>
</dbReference>
<dbReference type="VEuPathDB" id="FungiDB:H257_00021"/>